<dbReference type="RefSeq" id="WP_315572233.1">
    <property type="nucleotide sequence ID" value="NZ_CP118868.1"/>
</dbReference>
<dbReference type="HAMAP" id="MF_00274">
    <property type="entry name" value="DNA_YbaB_EbfC"/>
    <property type="match status" value="1"/>
</dbReference>
<keyword evidence="5" id="KW-1185">Reference proteome</keyword>
<keyword evidence="3" id="KW-0175">Coiled coil</keyword>
<dbReference type="Pfam" id="PF02575">
    <property type="entry name" value="YbaB_DNA_bd"/>
    <property type="match status" value="1"/>
</dbReference>
<proteinExistence type="inferred from homology"/>
<dbReference type="InterPro" id="IPR004401">
    <property type="entry name" value="YbaB/EbfC"/>
</dbReference>
<protein>
    <recommendedName>
        <fullName evidence="2">Nucleoid-associated protein PYS61_03240</fullName>
    </recommendedName>
</protein>
<accession>A0ABY8C680</accession>
<comment type="subcellular location">
    <subcellularLocation>
        <location evidence="2">Cytoplasm</location>
        <location evidence="2">Nucleoid</location>
    </subcellularLocation>
</comment>
<keyword evidence="1 2" id="KW-0238">DNA-binding</keyword>
<reference evidence="4 5" key="1">
    <citation type="submission" date="2023-02" db="EMBL/GenBank/DDBJ databases">
        <title>Novel Oscillospiraceae bacterial genomes.</title>
        <authorList>
            <person name="Srinivasan S."/>
            <person name="Austin M.N."/>
            <person name="Fiedler T.L."/>
            <person name="Strenk S.M."/>
            <person name="Agnew K.J."/>
            <person name="Nagana Gowda G.A."/>
            <person name="Raftery D."/>
            <person name="Beamer M.A."/>
            <person name="Achilles S.L."/>
            <person name="Wiesenfeld H.C."/>
            <person name="Fredricks D.N."/>
            <person name="Hillier S.L."/>
        </authorList>
    </citation>
    <scope>NUCLEOTIDE SEQUENCE [LARGE SCALE GENOMIC DNA]</scope>
    <source>
        <strain evidence="4 5">CHIC02 1186E3-8</strain>
    </source>
</reference>
<evidence type="ECO:0000256" key="2">
    <source>
        <dbReference type="HAMAP-Rule" id="MF_00274"/>
    </source>
</evidence>
<sequence length="114" mass="12283">MANKFRGAMPGGFNMNQMLKQAQQQMQALQQKQADLAKQEFTYSVGGSAVTITCNGEKVITGINIKPEIIDPEDPEMLSDLILTAVNGVLAQVDAENKKITAGIPGLDNLGKMF</sequence>
<keyword evidence="2" id="KW-0963">Cytoplasm</keyword>
<feature type="coiled-coil region" evidence="3">
    <location>
        <begin position="12"/>
        <end position="39"/>
    </location>
</feature>
<gene>
    <name evidence="4" type="ORF">PYS61_03240</name>
</gene>
<dbReference type="NCBIfam" id="TIGR00103">
    <property type="entry name" value="DNA_YbaB_EbfC"/>
    <property type="match status" value="1"/>
</dbReference>
<dbReference type="InterPro" id="IPR036894">
    <property type="entry name" value="YbaB-like_sf"/>
</dbReference>
<comment type="function">
    <text evidence="2">Binds to DNA and alters its conformation. May be involved in regulation of gene expression, nucleoid organization and DNA protection.</text>
</comment>
<comment type="similarity">
    <text evidence="2">Belongs to the YbaB/EbfC family.</text>
</comment>
<evidence type="ECO:0000313" key="5">
    <source>
        <dbReference type="Proteomes" id="UP001220478"/>
    </source>
</evidence>
<dbReference type="Gene3D" id="3.30.1310.10">
    <property type="entry name" value="Nucleoid-associated protein YbaB-like domain"/>
    <property type="match status" value="1"/>
</dbReference>
<dbReference type="PANTHER" id="PTHR33449:SF1">
    <property type="entry name" value="NUCLEOID-ASSOCIATED PROTEIN YBAB"/>
    <property type="match status" value="1"/>
</dbReference>
<evidence type="ECO:0000256" key="3">
    <source>
        <dbReference type="SAM" id="Coils"/>
    </source>
</evidence>
<dbReference type="Proteomes" id="UP001220478">
    <property type="component" value="Chromosome"/>
</dbReference>
<evidence type="ECO:0000313" key="4">
    <source>
        <dbReference type="EMBL" id="WEG36193.1"/>
    </source>
</evidence>
<dbReference type="EMBL" id="CP118868">
    <property type="protein sequence ID" value="WEG36193.1"/>
    <property type="molecule type" value="Genomic_DNA"/>
</dbReference>
<organism evidence="4 5">
    <name type="scientific">Amygdalobacter indicium</name>
    <dbReference type="NCBI Taxonomy" id="3029272"/>
    <lineage>
        <taxon>Bacteria</taxon>
        <taxon>Bacillati</taxon>
        <taxon>Bacillota</taxon>
        <taxon>Clostridia</taxon>
        <taxon>Eubacteriales</taxon>
        <taxon>Oscillospiraceae</taxon>
        <taxon>Amygdalobacter</taxon>
    </lineage>
</organism>
<name>A0ABY8C680_9FIRM</name>
<evidence type="ECO:0000256" key="1">
    <source>
        <dbReference type="ARBA" id="ARBA00023125"/>
    </source>
</evidence>
<dbReference type="PIRSF" id="PIRSF004555">
    <property type="entry name" value="UCP004555"/>
    <property type="match status" value="1"/>
</dbReference>
<dbReference type="SUPFAM" id="SSF82607">
    <property type="entry name" value="YbaB-like"/>
    <property type="match status" value="1"/>
</dbReference>
<comment type="subunit">
    <text evidence="2">Homodimer.</text>
</comment>
<dbReference type="PANTHER" id="PTHR33449">
    <property type="entry name" value="NUCLEOID-ASSOCIATED PROTEIN YBAB"/>
    <property type="match status" value="1"/>
</dbReference>